<proteinExistence type="predicted"/>
<protein>
    <recommendedName>
        <fullName evidence="8">IQ calmodulin-binding motif protein</fullName>
    </recommendedName>
</protein>
<evidence type="ECO:0000256" key="3">
    <source>
        <dbReference type="ARBA" id="ARBA00022490"/>
    </source>
</evidence>
<evidence type="ECO:0000256" key="4">
    <source>
        <dbReference type="ARBA" id="ARBA00023242"/>
    </source>
</evidence>
<evidence type="ECO:0000313" key="7">
    <source>
        <dbReference type="Proteomes" id="UP001194746"/>
    </source>
</evidence>
<evidence type="ECO:0000256" key="1">
    <source>
        <dbReference type="ARBA" id="ARBA00004123"/>
    </source>
</evidence>
<accession>A0AAD4GTF2</accession>
<dbReference type="AlphaFoldDB" id="A0AAD4GTF2"/>
<dbReference type="GO" id="GO:0005737">
    <property type="term" value="C:cytoplasm"/>
    <property type="evidence" value="ECO:0007669"/>
    <property type="project" value="UniProtKB-SubCell"/>
</dbReference>
<dbReference type="GO" id="GO:0005634">
    <property type="term" value="C:nucleus"/>
    <property type="evidence" value="ECO:0007669"/>
    <property type="project" value="UniProtKB-SubCell"/>
</dbReference>
<evidence type="ECO:0000313" key="6">
    <source>
        <dbReference type="EMBL" id="KAF9888566.1"/>
    </source>
</evidence>
<keyword evidence="4" id="KW-0539">Nucleus</keyword>
<comment type="caution">
    <text evidence="6">The sequence shown here is derived from an EMBL/GenBank/DDBJ whole genome shotgun (WGS) entry which is preliminary data.</text>
</comment>
<reference evidence="6" key="2">
    <citation type="submission" date="2020-02" db="EMBL/GenBank/DDBJ databases">
        <authorList>
            <person name="Gilchrist C.L.M."/>
            <person name="Chooi Y.-H."/>
        </authorList>
    </citation>
    <scope>NUCLEOTIDE SEQUENCE</scope>
    <source>
        <strain evidence="6">MST-FP2251</strain>
    </source>
</reference>
<evidence type="ECO:0000256" key="5">
    <source>
        <dbReference type="SAM" id="MobiDB-lite"/>
    </source>
</evidence>
<dbReference type="PANTHER" id="PTHR31250:SF27">
    <property type="entry name" value="IQ DOMAIN-CONTAINING PROTEIN IQM5"/>
    <property type="match status" value="1"/>
</dbReference>
<keyword evidence="7" id="KW-1185">Reference proteome</keyword>
<feature type="region of interest" description="Disordered" evidence="5">
    <location>
        <begin position="416"/>
        <end position="440"/>
    </location>
</feature>
<dbReference type="InterPro" id="IPR044159">
    <property type="entry name" value="IQM"/>
</dbReference>
<reference evidence="6" key="1">
    <citation type="journal article" date="2019" name="Beilstein J. Org. Chem.">
        <title>Nanangenines: drimane sesquiterpenoids as the dominant metabolite cohort of a novel Australian fungus, Aspergillus nanangensis.</title>
        <authorList>
            <person name="Lacey H.J."/>
            <person name="Gilchrist C.L.M."/>
            <person name="Crombie A."/>
            <person name="Kalaitzis J.A."/>
            <person name="Vuong D."/>
            <person name="Rutledge P.J."/>
            <person name="Turner P."/>
            <person name="Pitt J.I."/>
            <person name="Lacey E."/>
            <person name="Chooi Y.H."/>
            <person name="Piggott A.M."/>
        </authorList>
    </citation>
    <scope>NUCLEOTIDE SEQUENCE</scope>
    <source>
        <strain evidence="6">MST-FP2251</strain>
    </source>
</reference>
<dbReference type="PROSITE" id="PS50096">
    <property type="entry name" value="IQ"/>
    <property type="match status" value="1"/>
</dbReference>
<feature type="compositionally biased region" description="Basic and acidic residues" evidence="5">
    <location>
        <begin position="82"/>
        <end position="100"/>
    </location>
</feature>
<dbReference type="PANTHER" id="PTHR31250">
    <property type="entry name" value="IQ DOMAIN-CONTAINING PROTEIN IQM3"/>
    <property type="match status" value="1"/>
</dbReference>
<gene>
    <name evidence="6" type="ORF">FE257_008498</name>
</gene>
<keyword evidence="3" id="KW-0963">Cytoplasm</keyword>
<organism evidence="6 7">
    <name type="scientific">Aspergillus nanangensis</name>
    <dbReference type="NCBI Taxonomy" id="2582783"/>
    <lineage>
        <taxon>Eukaryota</taxon>
        <taxon>Fungi</taxon>
        <taxon>Dikarya</taxon>
        <taxon>Ascomycota</taxon>
        <taxon>Pezizomycotina</taxon>
        <taxon>Eurotiomycetes</taxon>
        <taxon>Eurotiomycetidae</taxon>
        <taxon>Eurotiales</taxon>
        <taxon>Aspergillaceae</taxon>
        <taxon>Aspergillus</taxon>
        <taxon>Aspergillus subgen. Circumdati</taxon>
    </lineage>
</organism>
<dbReference type="Proteomes" id="UP001194746">
    <property type="component" value="Unassembled WGS sequence"/>
</dbReference>
<evidence type="ECO:0000256" key="2">
    <source>
        <dbReference type="ARBA" id="ARBA00004496"/>
    </source>
</evidence>
<sequence>MAIDSQQETAARLIQDAYRTYRARRELRGLGLSASRRWTEVIKEAQSQNTHQPAGPETIPDTESDTHARRNWKLAMDVARRAGGDDDDELQHSKSMDRSSPRPNPCDKTTKMMDLQYFLEMVDRKHRHGSNLRPYHNYWKNSSCGENFFHWLDYGEGKAIDLPQCPREQLEREQVRYLTRDERLNYLVTVDENGRFRWAKNNDLVSTDTTRFKDSVDGVVPIEDEVPRFRGHSETGVPIARASSSSFSSLDWVSDSSVGGYSSAGDGDRYETEDYRIAKRVKKIAHASPTDLLRRLTGKSKKKRHDMWIFVRDGNTSFRVYIGIKDSGAFQHSSFLRGGRISAAGLIKIRDGQLRSLAPLSGHYRPPAANFRVFFHALQDQGVDLSHVSRAKAYTILGGIEGYTRAKHKVRELHEKVDTSKQRFQTGHESGLGGEDDSGR</sequence>
<comment type="subcellular location">
    <subcellularLocation>
        <location evidence="2">Cytoplasm</location>
    </subcellularLocation>
    <subcellularLocation>
        <location evidence="1">Nucleus</location>
    </subcellularLocation>
</comment>
<feature type="region of interest" description="Disordered" evidence="5">
    <location>
        <begin position="44"/>
        <end position="67"/>
    </location>
</feature>
<dbReference type="EMBL" id="VCAU01000045">
    <property type="protein sequence ID" value="KAF9888566.1"/>
    <property type="molecule type" value="Genomic_DNA"/>
</dbReference>
<feature type="region of interest" description="Disordered" evidence="5">
    <location>
        <begin position="82"/>
        <end position="109"/>
    </location>
</feature>
<name>A0AAD4GTF2_ASPNN</name>
<evidence type="ECO:0008006" key="8">
    <source>
        <dbReference type="Google" id="ProtNLM"/>
    </source>
</evidence>